<proteinExistence type="predicted"/>
<sequence length="335" mass="37646">MRKKRRPCFSLASSEDSGVAPGLGSMHQCSSTAVVPVVAEQRLTAAKPIHSDESLAVLFALIESNPCLWKNDSRSFKNLRLKRCLWERFAVHLQKLFPMLGPFTADNLRYVYSIKRRQYYDELKDKTGRTKSGELEYTGRWKFFDCLSFLRVHSEPFRPAVTSPLLHFEKDQMLEQEEGSDDVLLDDGEPSVVEPDESSILPDSILEPSEVVVNDDPAANVCVVYSNDLSSQASSPRPTKKARLSALSLGVQSLVPVDTCSSSSGSIAIPQVESVQPPTTAAGGYYDECDQFGNIIANYMRRLSDEDRLEFHCHIMSCTKDFFKCFTRLNNKRRP</sequence>
<comment type="caution">
    <text evidence="1">The sequence shown here is derived from an EMBL/GenBank/DDBJ whole genome shotgun (WGS) entry which is preliminary data.</text>
</comment>
<accession>A0ACB8DRL1</accession>
<evidence type="ECO:0000313" key="2">
    <source>
        <dbReference type="Proteomes" id="UP000821865"/>
    </source>
</evidence>
<keyword evidence="2" id="KW-1185">Reference proteome</keyword>
<name>A0ACB8DRL1_DERSI</name>
<evidence type="ECO:0000313" key="1">
    <source>
        <dbReference type="EMBL" id="KAH7977247.1"/>
    </source>
</evidence>
<dbReference type="EMBL" id="CM023470">
    <property type="protein sequence ID" value="KAH7977247.1"/>
    <property type="molecule type" value="Genomic_DNA"/>
</dbReference>
<gene>
    <name evidence="1" type="ORF">HPB49_000135</name>
</gene>
<organism evidence="1 2">
    <name type="scientific">Dermacentor silvarum</name>
    <name type="common">Tick</name>
    <dbReference type="NCBI Taxonomy" id="543639"/>
    <lineage>
        <taxon>Eukaryota</taxon>
        <taxon>Metazoa</taxon>
        <taxon>Ecdysozoa</taxon>
        <taxon>Arthropoda</taxon>
        <taxon>Chelicerata</taxon>
        <taxon>Arachnida</taxon>
        <taxon>Acari</taxon>
        <taxon>Parasitiformes</taxon>
        <taxon>Ixodida</taxon>
        <taxon>Ixodoidea</taxon>
        <taxon>Ixodidae</taxon>
        <taxon>Rhipicephalinae</taxon>
        <taxon>Dermacentor</taxon>
    </lineage>
</organism>
<protein>
    <submittedName>
        <fullName evidence="1">Uncharacterized protein</fullName>
    </submittedName>
</protein>
<reference evidence="1" key="1">
    <citation type="submission" date="2020-05" db="EMBL/GenBank/DDBJ databases">
        <title>Large-scale comparative analyses of tick genomes elucidate their genetic diversity and vector capacities.</title>
        <authorList>
            <person name="Jia N."/>
            <person name="Wang J."/>
            <person name="Shi W."/>
            <person name="Du L."/>
            <person name="Sun Y."/>
            <person name="Zhan W."/>
            <person name="Jiang J."/>
            <person name="Wang Q."/>
            <person name="Zhang B."/>
            <person name="Ji P."/>
            <person name="Sakyi L.B."/>
            <person name="Cui X."/>
            <person name="Yuan T."/>
            <person name="Jiang B."/>
            <person name="Yang W."/>
            <person name="Lam T.T.-Y."/>
            <person name="Chang Q."/>
            <person name="Ding S."/>
            <person name="Wang X."/>
            <person name="Zhu J."/>
            <person name="Ruan X."/>
            <person name="Zhao L."/>
            <person name="Wei J."/>
            <person name="Que T."/>
            <person name="Du C."/>
            <person name="Cheng J."/>
            <person name="Dai P."/>
            <person name="Han X."/>
            <person name="Huang E."/>
            <person name="Gao Y."/>
            <person name="Liu J."/>
            <person name="Shao H."/>
            <person name="Ye R."/>
            <person name="Li L."/>
            <person name="Wei W."/>
            <person name="Wang X."/>
            <person name="Wang C."/>
            <person name="Yang T."/>
            <person name="Huo Q."/>
            <person name="Li W."/>
            <person name="Guo W."/>
            <person name="Chen H."/>
            <person name="Zhou L."/>
            <person name="Ni X."/>
            <person name="Tian J."/>
            <person name="Zhou Y."/>
            <person name="Sheng Y."/>
            <person name="Liu T."/>
            <person name="Pan Y."/>
            <person name="Xia L."/>
            <person name="Li J."/>
            <person name="Zhao F."/>
            <person name="Cao W."/>
        </authorList>
    </citation>
    <scope>NUCLEOTIDE SEQUENCE</scope>
    <source>
        <strain evidence="1">Dsil-2018</strain>
    </source>
</reference>
<dbReference type="Proteomes" id="UP000821865">
    <property type="component" value="Chromosome 1"/>
</dbReference>